<feature type="chain" id="PRO_5043023777" evidence="1">
    <location>
        <begin position="21"/>
        <end position="126"/>
    </location>
</feature>
<evidence type="ECO:0000313" key="3">
    <source>
        <dbReference type="Proteomes" id="UP001301769"/>
    </source>
</evidence>
<dbReference type="EMBL" id="MU858122">
    <property type="protein sequence ID" value="KAK4212695.1"/>
    <property type="molecule type" value="Genomic_DNA"/>
</dbReference>
<gene>
    <name evidence="2" type="ORF">QBC37DRAFT_465167</name>
</gene>
<proteinExistence type="predicted"/>
<name>A0AAN7B971_9PEZI</name>
<organism evidence="2 3">
    <name type="scientific">Rhypophila decipiens</name>
    <dbReference type="NCBI Taxonomy" id="261697"/>
    <lineage>
        <taxon>Eukaryota</taxon>
        <taxon>Fungi</taxon>
        <taxon>Dikarya</taxon>
        <taxon>Ascomycota</taxon>
        <taxon>Pezizomycotina</taxon>
        <taxon>Sordariomycetes</taxon>
        <taxon>Sordariomycetidae</taxon>
        <taxon>Sordariales</taxon>
        <taxon>Naviculisporaceae</taxon>
        <taxon>Rhypophila</taxon>
    </lineage>
</organism>
<feature type="signal peptide" evidence="1">
    <location>
        <begin position="1"/>
        <end position="20"/>
    </location>
</feature>
<keyword evidence="3" id="KW-1185">Reference proteome</keyword>
<evidence type="ECO:0000313" key="2">
    <source>
        <dbReference type="EMBL" id="KAK4212695.1"/>
    </source>
</evidence>
<comment type="caution">
    <text evidence="2">The sequence shown here is derived from an EMBL/GenBank/DDBJ whole genome shotgun (WGS) entry which is preliminary data.</text>
</comment>
<dbReference type="Proteomes" id="UP001301769">
    <property type="component" value="Unassembled WGS sequence"/>
</dbReference>
<accession>A0AAN7B971</accession>
<sequence length="126" mass="13463">MPSTATFLLTLGSILTMASAVPPTRSLIRRTTVQFQGFFGDTCNLNLINNGPLNSNECFNLASPTFSYRPSGNSNCVVAAWTSRDCRGDPFISGFATGQCISGILIDPSGQNPVEGFEFLSVRVSC</sequence>
<protein>
    <submittedName>
        <fullName evidence="2">Uncharacterized protein</fullName>
    </submittedName>
</protein>
<evidence type="ECO:0000256" key="1">
    <source>
        <dbReference type="SAM" id="SignalP"/>
    </source>
</evidence>
<reference evidence="2" key="1">
    <citation type="journal article" date="2023" name="Mol. Phylogenet. Evol.">
        <title>Genome-scale phylogeny and comparative genomics of the fungal order Sordariales.</title>
        <authorList>
            <person name="Hensen N."/>
            <person name="Bonometti L."/>
            <person name="Westerberg I."/>
            <person name="Brannstrom I.O."/>
            <person name="Guillou S."/>
            <person name="Cros-Aarteil S."/>
            <person name="Calhoun S."/>
            <person name="Haridas S."/>
            <person name="Kuo A."/>
            <person name="Mondo S."/>
            <person name="Pangilinan J."/>
            <person name="Riley R."/>
            <person name="LaButti K."/>
            <person name="Andreopoulos B."/>
            <person name="Lipzen A."/>
            <person name="Chen C."/>
            <person name="Yan M."/>
            <person name="Daum C."/>
            <person name="Ng V."/>
            <person name="Clum A."/>
            <person name="Steindorff A."/>
            <person name="Ohm R.A."/>
            <person name="Martin F."/>
            <person name="Silar P."/>
            <person name="Natvig D.O."/>
            <person name="Lalanne C."/>
            <person name="Gautier V."/>
            <person name="Ament-Velasquez S.L."/>
            <person name="Kruys A."/>
            <person name="Hutchinson M.I."/>
            <person name="Powell A.J."/>
            <person name="Barry K."/>
            <person name="Miller A.N."/>
            <person name="Grigoriev I.V."/>
            <person name="Debuchy R."/>
            <person name="Gladieux P."/>
            <person name="Hiltunen Thoren M."/>
            <person name="Johannesson H."/>
        </authorList>
    </citation>
    <scope>NUCLEOTIDE SEQUENCE</scope>
    <source>
        <strain evidence="2">PSN293</strain>
    </source>
</reference>
<reference evidence="2" key="2">
    <citation type="submission" date="2023-05" db="EMBL/GenBank/DDBJ databases">
        <authorList>
            <consortium name="Lawrence Berkeley National Laboratory"/>
            <person name="Steindorff A."/>
            <person name="Hensen N."/>
            <person name="Bonometti L."/>
            <person name="Westerberg I."/>
            <person name="Brannstrom I.O."/>
            <person name="Guillou S."/>
            <person name="Cros-Aarteil S."/>
            <person name="Calhoun S."/>
            <person name="Haridas S."/>
            <person name="Kuo A."/>
            <person name="Mondo S."/>
            <person name="Pangilinan J."/>
            <person name="Riley R."/>
            <person name="Labutti K."/>
            <person name="Andreopoulos B."/>
            <person name="Lipzen A."/>
            <person name="Chen C."/>
            <person name="Yanf M."/>
            <person name="Daum C."/>
            <person name="Ng V."/>
            <person name="Clum A."/>
            <person name="Ohm R."/>
            <person name="Martin F."/>
            <person name="Silar P."/>
            <person name="Natvig D."/>
            <person name="Lalanne C."/>
            <person name="Gautier V."/>
            <person name="Ament-Velasquez S.L."/>
            <person name="Kruys A."/>
            <person name="Hutchinson M.I."/>
            <person name="Powell A.J."/>
            <person name="Barry K."/>
            <person name="Miller A.N."/>
            <person name="Grigoriev I.V."/>
            <person name="Debuchy R."/>
            <person name="Gladieux P."/>
            <person name="Thoren M.H."/>
            <person name="Johannesson H."/>
        </authorList>
    </citation>
    <scope>NUCLEOTIDE SEQUENCE</scope>
    <source>
        <strain evidence="2">PSN293</strain>
    </source>
</reference>
<keyword evidence="1" id="KW-0732">Signal</keyword>
<dbReference type="AlphaFoldDB" id="A0AAN7B971"/>